<evidence type="ECO:0000256" key="1">
    <source>
        <dbReference type="SAM" id="Phobius"/>
    </source>
</evidence>
<evidence type="ECO:0000313" key="2">
    <source>
        <dbReference type="EMBL" id="ENO12800.1"/>
    </source>
</evidence>
<keyword evidence="3" id="KW-1185">Reference proteome</keyword>
<reference evidence="2 3" key="1">
    <citation type="journal article" date="2013" name="Genome Announc.">
        <title>Genome Sequence of the Polycyclic Aromatic Hydrocarbon-Degrading Bacterium Strain Marinobacter nanhaiticus D15-8WT.</title>
        <authorList>
            <person name="Cui Z."/>
            <person name="Gao W."/>
            <person name="Li Q."/>
            <person name="Xu G."/>
            <person name="Zheng L."/>
        </authorList>
    </citation>
    <scope>NUCLEOTIDE SEQUENCE [LARGE SCALE GENOMIC DNA]</scope>
    <source>
        <strain evidence="2 3">D15-8W</strain>
    </source>
</reference>
<dbReference type="OrthoDB" id="5773043at2"/>
<accession>N6VRJ2</accession>
<dbReference type="AlphaFoldDB" id="N6VRJ2"/>
<protein>
    <submittedName>
        <fullName evidence="2">Uncharacterized protein</fullName>
    </submittedName>
</protein>
<dbReference type="PATRIC" id="fig|626887.3.peg.3080"/>
<sequence>MGTLLIILGVLFLTLVILVPLWEKYAAKGDQKGRSPKDYSHLARYIFPLIALLIVLQILNYYFF</sequence>
<feature type="transmembrane region" description="Helical" evidence="1">
    <location>
        <begin position="42"/>
        <end position="63"/>
    </location>
</feature>
<dbReference type="STRING" id="626887.J057_15420"/>
<evidence type="ECO:0000313" key="3">
    <source>
        <dbReference type="Proteomes" id="UP000013165"/>
    </source>
</evidence>
<dbReference type="RefSeq" id="WP_004581030.1">
    <property type="nucleotide sequence ID" value="NZ_AP028878.1"/>
</dbReference>
<name>N6VRJ2_9GAMM</name>
<feature type="transmembrane region" description="Helical" evidence="1">
    <location>
        <begin position="6"/>
        <end position="22"/>
    </location>
</feature>
<proteinExistence type="predicted"/>
<gene>
    <name evidence="2" type="ORF">J057_15420</name>
</gene>
<dbReference type="Proteomes" id="UP000013165">
    <property type="component" value="Unassembled WGS sequence"/>
</dbReference>
<dbReference type="EMBL" id="APLQ01000014">
    <property type="protein sequence ID" value="ENO12800.1"/>
    <property type="molecule type" value="Genomic_DNA"/>
</dbReference>
<keyword evidence="1" id="KW-1133">Transmembrane helix</keyword>
<keyword evidence="1" id="KW-0812">Transmembrane</keyword>
<keyword evidence="1" id="KW-0472">Membrane</keyword>
<organism evidence="2 3">
    <name type="scientific">Marinobacter nanhaiticus D15-8W</name>
    <dbReference type="NCBI Taxonomy" id="626887"/>
    <lineage>
        <taxon>Bacteria</taxon>
        <taxon>Pseudomonadati</taxon>
        <taxon>Pseudomonadota</taxon>
        <taxon>Gammaproteobacteria</taxon>
        <taxon>Pseudomonadales</taxon>
        <taxon>Marinobacteraceae</taxon>
        <taxon>Marinobacter</taxon>
    </lineage>
</organism>
<comment type="caution">
    <text evidence="2">The sequence shown here is derived from an EMBL/GenBank/DDBJ whole genome shotgun (WGS) entry which is preliminary data.</text>
</comment>
<dbReference type="HOGENOM" id="CLU_210267_0_0_6"/>